<dbReference type="PANTHER" id="PTHR35317:SF23">
    <property type="entry name" value="OS04G0629600 PROTEIN"/>
    <property type="match status" value="1"/>
</dbReference>
<dbReference type="EMBL" id="JACGWM010000001">
    <property type="protein sequence ID" value="KAL0396336.1"/>
    <property type="molecule type" value="Genomic_DNA"/>
</dbReference>
<protein>
    <submittedName>
        <fullName evidence="1">Uncharacterized protein</fullName>
    </submittedName>
</protein>
<dbReference type="AlphaFoldDB" id="A0AAW2SUQ3"/>
<accession>A0AAW2SUQ3</accession>
<organism evidence="1">
    <name type="scientific">Sesamum calycinum</name>
    <dbReference type="NCBI Taxonomy" id="2727403"/>
    <lineage>
        <taxon>Eukaryota</taxon>
        <taxon>Viridiplantae</taxon>
        <taxon>Streptophyta</taxon>
        <taxon>Embryophyta</taxon>
        <taxon>Tracheophyta</taxon>
        <taxon>Spermatophyta</taxon>
        <taxon>Magnoliopsida</taxon>
        <taxon>eudicotyledons</taxon>
        <taxon>Gunneridae</taxon>
        <taxon>Pentapetalae</taxon>
        <taxon>asterids</taxon>
        <taxon>lamiids</taxon>
        <taxon>Lamiales</taxon>
        <taxon>Pedaliaceae</taxon>
        <taxon>Sesamum</taxon>
    </lineage>
</organism>
<proteinExistence type="predicted"/>
<reference evidence="1" key="1">
    <citation type="submission" date="2020-06" db="EMBL/GenBank/DDBJ databases">
        <authorList>
            <person name="Li T."/>
            <person name="Hu X."/>
            <person name="Zhang T."/>
            <person name="Song X."/>
            <person name="Zhang H."/>
            <person name="Dai N."/>
            <person name="Sheng W."/>
            <person name="Hou X."/>
            <person name="Wei L."/>
        </authorList>
    </citation>
    <scope>NUCLEOTIDE SEQUENCE</scope>
    <source>
        <strain evidence="1">KEN8</strain>
        <tissue evidence="1">Leaf</tissue>
    </source>
</reference>
<name>A0AAW2SUQ3_9LAMI</name>
<gene>
    <name evidence="1" type="ORF">Scaly_0082000</name>
</gene>
<reference evidence="1" key="2">
    <citation type="journal article" date="2024" name="Plant">
        <title>Genomic evolution and insights into agronomic trait innovations of Sesamum species.</title>
        <authorList>
            <person name="Miao H."/>
            <person name="Wang L."/>
            <person name="Qu L."/>
            <person name="Liu H."/>
            <person name="Sun Y."/>
            <person name="Le M."/>
            <person name="Wang Q."/>
            <person name="Wei S."/>
            <person name="Zheng Y."/>
            <person name="Lin W."/>
            <person name="Duan Y."/>
            <person name="Cao H."/>
            <person name="Xiong S."/>
            <person name="Wang X."/>
            <person name="Wei L."/>
            <person name="Li C."/>
            <person name="Ma Q."/>
            <person name="Ju M."/>
            <person name="Zhao R."/>
            <person name="Li G."/>
            <person name="Mu C."/>
            <person name="Tian Q."/>
            <person name="Mei H."/>
            <person name="Zhang T."/>
            <person name="Gao T."/>
            <person name="Zhang H."/>
        </authorList>
    </citation>
    <scope>NUCLEOTIDE SEQUENCE</scope>
    <source>
        <strain evidence="1">KEN8</strain>
    </source>
</reference>
<dbReference type="Pfam" id="PF14223">
    <property type="entry name" value="Retrotran_gag_2"/>
    <property type="match status" value="1"/>
</dbReference>
<evidence type="ECO:0000313" key="1">
    <source>
        <dbReference type="EMBL" id="KAL0396336.1"/>
    </source>
</evidence>
<dbReference type="PANTHER" id="PTHR35317">
    <property type="entry name" value="OS04G0629600 PROTEIN"/>
    <property type="match status" value="1"/>
</dbReference>
<sequence length="299" mass="33649">MFIKTKISASIRGSVDQHNNICELLKVIDDQFVSSDKTLASTLIMRFTSKEFTCLNGVREHIMQMKDIATQLKFPEVDMSESFLVHYILNTLPPQYAPCKISYNTHKDKWSINELMTMCVQEEGRLAMEAGESVHIATQAKNKDQTKGNGKAKGLEILRKPVESECCIYLGNKMGSRVKAIGTCGHAPGPFAKFLAEQVHNTPTVHTRVEQPIQTVPQVDDHEPVDPVVPHISENVEQPVDQQAPPENIDATLRKSTRKDRSIIFSDYMVYLQESEFNIGAENDPETFSQAIRSRESNL</sequence>
<comment type="caution">
    <text evidence="1">The sequence shown here is derived from an EMBL/GenBank/DDBJ whole genome shotgun (WGS) entry which is preliminary data.</text>
</comment>